<dbReference type="GO" id="GO:0042274">
    <property type="term" value="P:ribosomal small subunit biogenesis"/>
    <property type="evidence" value="ECO:0007669"/>
    <property type="project" value="UniProtKB-UniRule"/>
</dbReference>
<gene>
    <name evidence="11" type="primary">AK6</name>
    <name evidence="11" type="synonym">CINAP</name>
</gene>
<dbReference type="SUPFAM" id="SSF52540">
    <property type="entry name" value="P-loop containing nucleoside triphosphate hydrolases"/>
    <property type="match status" value="1"/>
</dbReference>
<keyword evidence="6 11" id="KW-0808">Transferase</keyword>
<keyword evidence="10 11" id="KW-0539">Nucleus</keyword>
<comment type="caution">
    <text evidence="11">Lacks conserved residue(s) required for the propagation of feature annotation.</text>
</comment>
<keyword evidence="13" id="KW-1185">Reference proteome</keyword>
<evidence type="ECO:0000256" key="1">
    <source>
        <dbReference type="ARBA" id="ARBA00000582"/>
    </source>
</evidence>
<dbReference type="AlphaFoldDB" id="A0A8C4R9X2"/>
<keyword evidence="3 11" id="KW-0963">Cytoplasm</keyword>
<evidence type="ECO:0000313" key="13">
    <source>
        <dbReference type="Proteomes" id="UP000694388"/>
    </source>
</evidence>
<evidence type="ECO:0000256" key="8">
    <source>
        <dbReference type="ARBA" id="ARBA00022777"/>
    </source>
</evidence>
<evidence type="ECO:0000256" key="5">
    <source>
        <dbReference type="ARBA" id="ARBA00022552"/>
    </source>
</evidence>
<evidence type="ECO:0000313" key="12">
    <source>
        <dbReference type="Ensembl" id="ENSEBUP00000026264.1"/>
    </source>
</evidence>
<feature type="region of interest" description="NMPbind" evidence="11">
    <location>
        <begin position="34"/>
        <end position="57"/>
    </location>
</feature>
<reference evidence="12" key="2">
    <citation type="submission" date="2025-09" db="UniProtKB">
        <authorList>
            <consortium name="Ensembl"/>
        </authorList>
    </citation>
    <scope>IDENTIFICATION</scope>
</reference>
<organism evidence="12 13">
    <name type="scientific">Eptatretus burgeri</name>
    <name type="common">Inshore hagfish</name>
    <dbReference type="NCBI Taxonomy" id="7764"/>
    <lineage>
        <taxon>Eukaryota</taxon>
        <taxon>Metazoa</taxon>
        <taxon>Chordata</taxon>
        <taxon>Craniata</taxon>
        <taxon>Vertebrata</taxon>
        <taxon>Cyclostomata</taxon>
        <taxon>Myxini</taxon>
        <taxon>Myxiniformes</taxon>
        <taxon>Myxinidae</taxon>
        <taxon>Eptatretinae</taxon>
        <taxon>Eptatretus</taxon>
    </lineage>
</organism>
<evidence type="ECO:0000256" key="4">
    <source>
        <dbReference type="ARBA" id="ARBA00022517"/>
    </source>
</evidence>
<feature type="binding site" evidence="11">
    <location>
        <position position="19"/>
    </location>
    <ligand>
        <name>ATP</name>
        <dbReference type="ChEBI" id="CHEBI:30616"/>
    </ligand>
</feature>
<comment type="similarity">
    <text evidence="11">Belongs to the adenylate kinase family. AK6 subfamily.</text>
</comment>
<dbReference type="GO" id="GO:0005737">
    <property type="term" value="C:cytoplasm"/>
    <property type="evidence" value="ECO:0007669"/>
    <property type="project" value="UniProtKB-SubCell"/>
</dbReference>
<dbReference type="Proteomes" id="UP000694388">
    <property type="component" value="Unplaced"/>
</dbReference>
<keyword evidence="5 11" id="KW-0698">rRNA processing</keyword>
<evidence type="ECO:0000256" key="10">
    <source>
        <dbReference type="ARBA" id="ARBA00023242"/>
    </source>
</evidence>
<dbReference type="FunFam" id="3.40.50.300:FF:000372">
    <property type="entry name" value="Adenylate kinase isoenzyme 6 homolog"/>
    <property type="match status" value="1"/>
</dbReference>
<evidence type="ECO:0000256" key="3">
    <source>
        <dbReference type="ARBA" id="ARBA00022490"/>
    </source>
</evidence>
<keyword evidence="8 11" id="KW-0418">Kinase</keyword>
<dbReference type="GO" id="GO:0006364">
    <property type="term" value="P:rRNA processing"/>
    <property type="evidence" value="ECO:0007669"/>
    <property type="project" value="UniProtKB-KW"/>
</dbReference>
<name>A0A8C4R9X2_EPTBU</name>
<keyword evidence="7 11" id="KW-0547">Nucleotide-binding</keyword>
<dbReference type="OMA" id="QCEIFGT"/>
<feature type="binding site" evidence="11">
    <location>
        <position position="16"/>
    </location>
    <ligand>
        <name>ATP</name>
        <dbReference type="ChEBI" id="CHEBI:30616"/>
    </ligand>
</feature>
<dbReference type="InterPro" id="IPR027417">
    <property type="entry name" value="P-loop_NTPase"/>
</dbReference>
<keyword evidence="9 11" id="KW-0067">ATP-binding</keyword>
<protein>
    <recommendedName>
        <fullName evidence="11">Adenylate kinase isoenzyme 6</fullName>
        <shortName evidence="11">AK6</shortName>
        <ecNumber evidence="11">2.7.4.3</ecNumber>
    </recommendedName>
    <alternativeName>
        <fullName evidence="11">Coilin-interacting nuclear ATPase protein</fullName>
    </alternativeName>
    <alternativeName>
        <fullName evidence="11">Dual activity adenylate kinase/ATPase</fullName>
        <shortName evidence="11">AK/ATPase</shortName>
    </alternativeName>
</protein>
<comment type="catalytic activity">
    <reaction evidence="11">
        <text>ATP + H2O = ADP + phosphate + H(+)</text>
        <dbReference type="Rhea" id="RHEA:13065"/>
        <dbReference type="ChEBI" id="CHEBI:15377"/>
        <dbReference type="ChEBI" id="CHEBI:15378"/>
        <dbReference type="ChEBI" id="CHEBI:30616"/>
        <dbReference type="ChEBI" id="CHEBI:43474"/>
        <dbReference type="ChEBI" id="CHEBI:456216"/>
    </reaction>
</comment>
<sequence length="175" mass="20067">MTKLPNILITGTPGVGKSTLGVQLATRTGLQHVCVGDLADIEQLYEGYDDEHKCHILDEDRVLDELEEKMSAGGVIVDYHGCDFFPERWFQAVYVLRADTSVLYNRLQHRGYELRKVQENVQCEIFGTIFEEAHSSYRFEIVKELPSNTLNDLDENVEVIVQWLVGWTLMQSRLC</sequence>
<evidence type="ECO:0000256" key="11">
    <source>
        <dbReference type="HAMAP-Rule" id="MF_03173"/>
    </source>
</evidence>
<feature type="binding site" evidence="11">
    <location>
        <position position="17"/>
    </location>
    <ligand>
        <name>ATP</name>
        <dbReference type="ChEBI" id="CHEBI:30616"/>
    </ligand>
</feature>
<comment type="subcellular location">
    <subcellularLocation>
        <location evidence="11">Cytoplasm</location>
    </subcellularLocation>
    <subcellularLocation>
        <location evidence="11">Nucleus</location>
        <location evidence="11">Nucleoplasm</location>
    </subcellularLocation>
    <subcellularLocation>
        <location evidence="11">Nucleus</location>
        <location evidence="11">Cajal body</location>
    </subcellularLocation>
    <subcellularLocation>
        <location evidence="2">Nucleus</location>
    </subcellularLocation>
    <text evidence="11">Displays widespread diffuse nucleoplasmic distribution but not detected in nucleoli. Detected in Cajal bodies but not in all cells.</text>
</comment>
<comment type="subunit">
    <text evidence="11">Monomer and homodimer. Interacts with small ribosomal subunit protein uS11. Not a structural component of 43S pre-ribosomes, but transiently interacts with them by binding to uS11. Interacts with COIL (via C-terminus).</text>
</comment>
<dbReference type="GO" id="GO:0015030">
    <property type="term" value="C:Cajal body"/>
    <property type="evidence" value="ECO:0007669"/>
    <property type="project" value="UniProtKB-SubCell"/>
</dbReference>
<feature type="binding site" evidence="11">
    <location>
        <position position="110"/>
    </location>
    <ligand>
        <name>ATP</name>
        <dbReference type="ChEBI" id="CHEBI:30616"/>
    </ligand>
</feature>
<feature type="binding site" evidence="11">
    <location>
        <position position="14"/>
    </location>
    <ligand>
        <name>ATP</name>
        <dbReference type="ChEBI" id="CHEBI:30616"/>
    </ligand>
</feature>
<dbReference type="PANTHER" id="PTHR12595:SF0">
    <property type="entry name" value="ADENYLATE KINASE ISOENZYME 6"/>
    <property type="match status" value="1"/>
</dbReference>
<dbReference type="HAMAP" id="MF_00039">
    <property type="entry name" value="Adenylate_kinase_AK6"/>
    <property type="match status" value="1"/>
</dbReference>
<accession>A0A8C4R9X2</accession>
<dbReference type="Gene3D" id="3.40.50.300">
    <property type="entry name" value="P-loop containing nucleotide triphosphate hydrolases"/>
    <property type="match status" value="1"/>
</dbReference>
<evidence type="ECO:0000256" key="7">
    <source>
        <dbReference type="ARBA" id="ARBA00022741"/>
    </source>
</evidence>
<dbReference type="Pfam" id="PF13238">
    <property type="entry name" value="AAA_18"/>
    <property type="match status" value="1"/>
</dbReference>
<evidence type="ECO:0000256" key="2">
    <source>
        <dbReference type="ARBA" id="ARBA00004123"/>
    </source>
</evidence>
<comment type="catalytic activity">
    <reaction evidence="1 11">
        <text>AMP + ATP = 2 ADP</text>
        <dbReference type="Rhea" id="RHEA:12973"/>
        <dbReference type="ChEBI" id="CHEBI:30616"/>
        <dbReference type="ChEBI" id="CHEBI:456215"/>
        <dbReference type="ChEBI" id="CHEBI:456216"/>
        <dbReference type="EC" id="2.7.4.3"/>
    </reaction>
</comment>
<dbReference type="GeneTree" id="ENSGT00390000015930"/>
<evidence type="ECO:0000256" key="9">
    <source>
        <dbReference type="ARBA" id="ARBA00022840"/>
    </source>
</evidence>
<keyword evidence="4 11" id="KW-0690">Ribosome biogenesis</keyword>
<dbReference type="Ensembl" id="ENSEBUT00000026840.1">
    <property type="protein sequence ID" value="ENSEBUP00000026264.1"/>
    <property type="gene ID" value="ENSEBUG00000016184.1"/>
</dbReference>
<dbReference type="GO" id="GO:0005524">
    <property type="term" value="F:ATP binding"/>
    <property type="evidence" value="ECO:0007669"/>
    <property type="project" value="UniProtKB-KW"/>
</dbReference>
<dbReference type="GO" id="GO:0004017">
    <property type="term" value="F:AMP kinase activity"/>
    <property type="evidence" value="ECO:0007669"/>
    <property type="project" value="UniProtKB-UniRule"/>
</dbReference>
<evidence type="ECO:0000256" key="6">
    <source>
        <dbReference type="ARBA" id="ARBA00022679"/>
    </source>
</evidence>
<dbReference type="InterPro" id="IPR020618">
    <property type="entry name" value="Adenyl_kinase_AK6"/>
</dbReference>
<dbReference type="EC" id="2.7.4.3" evidence="11"/>
<dbReference type="GO" id="GO:0016887">
    <property type="term" value="F:ATP hydrolysis activity"/>
    <property type="evidence" value="ECO:0007669"/>
    <property type="project" value="UniProtKB-UniRule"/>
</dbReference>
<feature type="binding site" evidence="11">
    <location>
        <position position="18"/>
    </location>
    <ligand>
        <name>ATP</name>
        <dbReference type="ChEBI" id="CHEBI:30616"/>
    </ligand>
</feature>
<feature type="region of interest" description="LID" evidence="11">
    <location>
        <begin position="109"/>
        <end position="119"/>
    </location>
</feature>
<reference evidence="12" key="1">
    <citation type="submission" date="2025-08" db="UniProtKB">
        <authorList>
            <consortium name="Ensembl"/>
        </authorList>
    </citation>
    <scope>IDENTIFICATION</scope>
</reference>
<comment type="function">
    <text evidence="11">Broad-specificity nucleoside monophosphate (NMP) kinase that catalyzes the reversible transfer of the terminal phosphate group between nucleoside triphosphates and monophosphates. Has also ATPase activity. Involved in the late cytoplasmic maturation steps of the 40S ribosomal particles, specifically 18S rRNA maturation. While NMP activity is not required for ribosome maturation, ATPase activity is. Associates transiently with small ribosomal subunit protein uS11. ATP hydrolysis breaks the interaction with uS11. May temporarily remove uS11 from the ribosome to enable a conformational change of the ribosomal RNA that is needed for the final maturation step of the small ribosomal subunit. Its NMP activity may have a role in nuclear energy homeostasis. May be involved in regulation of Cajal body (CB) formation.</text>
</comment>
<proteinExistence type="inferred from homology"/>
<dbReference type="PANTHER" id="PTHR12595">
    <property type="entry name" value="POS9-ACTIVATING FACTOR FAP7-RELATED"/>
    <property type="match status" value="1"/>
</dbReference>